<accession>A0A7S4NBD8</accession>
<dbReference type="EMBL" id="HBKQ01051311">
    <property type="protein sequence ID" value="CAE2276926.1"/>
    <property type="molecule type" value="Transcribed_RNA"/>
</dbReference>
<dbReference type="AlphaFoldDB" id="A0A7S4NBD8"/>
<feature type="region of interest" description="Disordered" evidence="1">
    <location>
        <begin position="208"/>
        <end position="252"/>
    </location>
</feature>
<evidence type="ECO:0000256" key="1">
    <source>
        <dbReference type="SAM" id="MobiDB-lite"/>
    </source>
</evidence>
<sequence>MPSICAFLVVPPDNHAMLTGDFTCAIDSAPLHAMHTPRERLIGWTKARHCLGPGHVSFPSIVRGGDCGSTLTLYRQCLDGYSTAGMCWAKAIDGGRVPSYASVRCPSSGLGPRNLGQRQQQQEAFSFCFFCANAVSTMARTRHRTSAASASGARAASSLTEALTVEEVRELLAGIQALRAMGVAVPGEASAAARTGAPGRWAVETKMTTTEQPARLEATEEPAGTAEQTEMTETAKKPAPKPRHGASRRMRP</sequence>
<gene>
    <name evidence="2" type="ORF">OAUR00152_LOCUS35392</name>
</gene>
<proteinExistence type="predicted"/>
<organism evidence="2">
    <name type="scientific">Odontella aurita</name>
    <dbReference type="NCBI Taxonomy" id="265563"/>
    <lineage>
        <taxon>Eukaryota</taxon>
        <taxon>Sar</taxon>
        <taxon>Stramenopiles</taxon>
        <taxon>Ochrophyta</taxon>
        <taxon>Bacillariophyta</taxon>
        <taxon>Mediophyceae</taxon>
        <taxon>Biddulphiophycidae</taxon>
        <taxon>Eupodiscales</taxon>
        <taxon>Odontellaceae</taxon>
        <taxon>Odontella</taxon>
    </lineage>
</organism>
<evidence type="ECO:0000313" key="2">
    <source>
        <dbReference type="EMBL" id="CAE2276926.1"/>
    </source>
</evidence>
<feature type="compositionally biased region" description="Basic residues" evidence="1">
    <location>
        <begin position="238"/>
        <end position="252"/>
    </location>
</feature>
<protein>
    <submittedName>
        <fullName evidence="2">Uncharacterized protein</fullName>
    </submittedName>
</protein>
<name>A0A7S4NBD8_9STRA</name>
<reference evidence="2" key="1">
    <citation type="submission" date="2021-01" db="EMBL/GenBank/DDBJ databases">
        <authorList>
            <person name="Corre E."/>
            <person name="Pelletier E."/>
            <person name="Niang G."/>
            <person name="Scheremetjew M."/>
            <person name="Finn R."/>
            <person name="Kale V."/>
            <person name="Holt S."/>
            <person name="Cochrane G."/>
            <person name="Meng A."/>
            <person name="Brown T."/>
            <person name="Cohen L."/>
        </authorList>
    </citation>
    <scope>NUCLEOTIDE SEQUENCE</scope>
    <source>
        <strain evidence="2">Isolate 1302-5</strain>
    </source>
</reference>